<evidence type="ECO:0008006" key="4">
    <source>
        <dbReference type="Google" id="ProtNLM"/>
    </source>
</evidence>
<dbReference type="EMBL" id="JARBJD010000041">
    <property type="protein sequence ID" value="KAK2958083.1"/>
    <property type="molecule type" value="Genomic_DNA"/>
</dbReference>
<feature type="region of interest" description="Disordered" evidence="1">
    <location>
        <begin position="762"/>
        <end position="807"/>
    </location>
</feature>
<evidence type="ECO:0000256" key="1">
    <source>
        <dbReference type="SAM" id="MobiDB-lite"/>
    </source>
</evidence>
<feature type="compositionally biased region" description="Basic residues" evidence="1">
    <location>
        <begin position="762"/>
        <end position="771"/>
    </location>
</feature>
<keyword evidence="3" id="KW-1185">Reference proteome</keyword>
<dbReference type="InterPro" id="IPR016024">
    <property type="entry name" value="ARM-type_fold"/>
</dbReference>
<evidence type="ECO:0000313" key="3">
    <source>
        <dbReference type="Proteomes" id="UP001281761"/>
    </source>
</evidence>
<feature type="compositionally biased region" description="Acidic residues" evidence="1">
    <location>
        <begin position="677"/>
        <end position="686"/>
    </location>
</feature>
<evidence type="ECO:0000313" key="2">
    <source>
        <dbReference type="EMBL" id="KAK2958083.1"/>
    </source>
</evidence>
<comment type="caution">
    <text evidence="2">The sequence shown here is derived from an EMBL/GenBank/DDBJ whole genome shotgun (WGS) entry which is preliminary data.</text>
</comment>
<gene>
    <name evidence="2" type="ORF">BLNAU_7010</name>
</gene>
<proteinExistence type="predicted"/>
<name>A0ABQ9Y2W7_9EUKA</name>
<feature type="compositionally biased region" description="Basic and acidic residues" evidence="1">
    <location>
        <begin position="687"/>
        <end position="704"/>
    </location>
</feature>
<dbReference type="SUPFAM" id="SSF48371">
    <property type="entry name" value="ARM repeat"/>
    <property type="match status" value="1"/>
</dbReference>
<organism evidence="2 3">
    <name type="scientific">Blattamonas nauphoetae</name>
    <dbReference type="NCBI Taxonomy" id="2049346"/>
    <lineage>
        <taxon>Eukaryota</taxon>
        <taxon>Metamonada</taxon>
        <taxon>Preaxostyla</taxon>
        <taxon>Oxymonadida</taxon>
        <taxon>Blattamonas</taxon>
    </lineage>
</organism>
<protein>
    <recommendedName>
        <fullName evidence="4">RNA polymerase II assembly factor Rtp1 C-terminal domain-containing protein</fullName>
    </recommendedName>
</protein>
<sequence length="953" mass="104845">MTSMDESLWKDIKEECDSPIVLESLNQIIMSGITDPLTLNVFPTFSFFSEILMIASTKGTHKYYRQISVLIFLIHQQLFADQSKKNIRDMIEEMNNLLTPSSIVDTINSLSTVPNESLLNALSPFFISGIMSPSTFTPMSDQSTANSLLSTLIPRLNTHSLSSSFTILSFLHLVNEKTPIVNHLSQNTTLLEILFNFACDLISGTSFDGFICEMLAYSLSLLYSAFVSKSPRPSLFFSPLSLIGLSQLLSTLLAKFNPFHNPSLIEHIPLTRRTHPYLPVIFVPSLSPSPLSQNSFALSALLSVLSIVEEMAIAGSVESGMRNANTHRRVFDSVNLPTLLASCWTDPLKTALSQLISTDESTASTLSLGSPMFILLRLITCALVCLWQSTQITDTFQKVIVEMIIASFGEGSGGLQPPGADEEKVLRTKRASSMVLILAKNRVNDQMFGANSSILIPRLLSGLAFPNPLVLSNLLTSFILLSLSSPTIIAALLQHNLFAALTRIPQFRSAGLIFSAQKQLPTIKVGADTTPAQPSDNVDSEIRSREWAEQNTPLLEQVLFLVTLLVPSQRAVSDLISSNFLQILLLASYSTSSRALELLLEVMEGISGGTVKDVTIAVEAGLIQSCMRIVEQLGLSAIEAEDGMEVELTLEKLEEENEQLGRVYSILHSVAIAGCEEEDVEEEDGEMKESDKDTKSSDQAKSEKEEAEPLPSLLRLHQNIFLPFFTSPSPKSTGTDSSATPITWLAEETQKWLRRNEEMKRVRRLNKKAQKERREASDPPPIGALPGTNPTPIQPLSSRPGKGDAPQAEIFDERPAATLSLLFAGRSLPPQFSFSILTTLINSSVTGDDVGVRNASQGLYVVSKMDENIDKLIDLELKRVLLFLLTGVDNYEAVIFALGILLTLTQKETKNTQELVKDELFKEKMGILTVMPENEIVKQLAGRVQMVLESIRS</sequence>
<reference evidence="2 3" key="1">
    <citation type="journal article" date="2022" name="bioRxiv">
        <title>Genomics of Preaxostyla Flagellates Illuminates Evolutionary Transitions and the Path Towards Mitochondrial Loss.</title>
        <authorList>
            <person name="Novak L.V.F."/>
            <person name="Treitli S.C."/>
            <person name="Pyrih J."/>
            <person name="Halakuc P."/>
            <person name="Pipaliya S.V."/>
            <person name="Vacek V."/>
            <person name="Brzon O."/>
            <person name="Soukal P."/>
            <person name="Eme L."/>
            <person name="Dacks J.B."/>
            <person name="Karnkowska A."/>
            <person name="Elias M."/>
            <person name="Hampl V."/>
        </authorList>
    </citation>
    <scope>NUCLEOTIDE SEQUENCE [LARGE SCALE GENOMIC DNA]</scope>
    <source>
        <strain evidence="2">NAU3</strain>
        <tissue evidence="2">Gut</tissue>
    </source>
</reference>
<feature type="compositionally biased region" description="Polar residues" evidence="1">
    <location>
        <begin position="788"/>
        <end position="797"/>
    </location>
</feature>
<accession>A0ABQ9Y2W7</accession>
<dbReference type="Proteomes" id="UP001281761">
    <property type="component" value="Unassembled WGS sequence"/>
</dbReference>
<feature type="region of interest" description="Disordered" evidence="1">
    <location>
        <begin position="677"/>
        <end position="712"/>
    </location>
</feature>